<feature type="domain" description="F-box" evidence="1">
    <location>
        <begin position="70"/>
        <end position="115"/>
    </location>
</feature>
<dbReference type="CDD" id="cd09917">
    <property type="entry name" value="F-box_SF"/>
    <property type="match status" value="1"/>
</dbReference>
<accession>A5E1L3</accession>
<organism evidence="2 3">
    <name type="scientific">Lodderomyces elongisporus (strain ATCC 11503 / CBS 2605 / JCM 1781 / NBRC 1676 / NRRL YB-4239)</name>
    <name type="common">Yeast</name>
    <name type="synonym">Saccharomyces elongisporus</name>
    <dbReference type="NCBI Taxonomy" id="379508"/>
    <lineage>
        <taxon>Eukaryota</taxon>
        <taxon>Fungi</taxon>
        <taxon>Dikarya</taxon>
        <taxon>Ascomycota</taxon>
        <taxon>Saccharomycotina</taxon>
        <taxon>Pichiomycetes</taxon>
        <taxon>Debaryomycetaceae</taxon>
        <taxon>Candida/Lodderomyces clade</taxon>
        <taxon>Lodderomyces</taxon>
    </lineage>
</organism>
<gene>
    <name evidence="2" type="ORF">LELG_03500</name>
</gene>
<dbReference type="AlphaFoldDB" id="A5E1L3"/>
<protein>
    <recommendedName>
        <fullName evidence="1">F-box domain-containing protein</fullName>
    </recommendedName>
</protein>
<dbReference type="eggNOG" id="ENOG502SWMH">
    <property type="taxonomic scope" value="Eukaryota"/>
</dbReference>
<dbReference type="VEuPathDB" id="FungiDB:LELG_03500"/>
<dbReference type="STRING" id="379508.A5E1L3"/>
<dbReference type="InParanoid" id="A5E1L3"/>
<dbReference type="Gene3D" id="1.20.1280.50">
    <property type="match status" value="1"/>
</dbReference>
<evidence type="ECO:0000259" key="1">
    <source>
        <dbReference type="PROSITE" id="PS50181"/>
    </source>
</evidence>
<name>A5E1L3_LODEL</name>
<keyword evidence="3" id="KW-1185">Reference proteome</keyword>
<proteinExistence type="predicted"/>
<sequence>MANEEDVGYKSDTEITLALYNSLSFTKTSPQVANLLNTPATTNTPAIPDIDIDINNATALPPLDKQQRQSTTIYNLPSNILLHICSFLHQQDLVNLCLSSKVWSFSATSTLYSKVIVNDNTTTLATVRSAITKYPKFFGTLISASNFQGLLQSICSNPSLGRLFKSLILDTSKETLTIILNNISSLVPITRSISPSPVISQPSSPRSPSSFVSLSSLDSLHTDSSNTSVSLHLTSLVAPDIPLAFFIENDLFQFDKITKLSIAVGEINSNQYSKLILPNLQSLSIKYHDTLKDAQCLANLGYSLQSSGSLQSLRELEFSMGRDNDHIIINNILHGIDDASNLKLPTWLHFFESFLQRNGNATFPSFVLVLDSLAIEGHVGTQASESVQVLQQCIDLSLLSNLQLKVFETSLHIDNMTSPNHNLVNLNSDHNIDQFADLITKETSSLVSLAINPTLGCTNCQIHSIYKTLAINLPQQLNNLSVVFASTNSETSKSVIDAICQSQSNLERLLIRDLTTESMDRSLLFKCIHSNFSWLKLYENGLAYEKMITDLLFSDIFLCDFLKLDEDFIVNNQMMQFIRKTSGRGLNEYLQYFFHFAFSPVVSSNFKLVGQFPKLKNLNVLGLSLSVNTQINKSSQEICYVANGRHLSTGLIFKR</sequence>
<dbReference type="HOGENOM" id="CLU_486581_0_0_1"/>
<dbReference type="Pfam" id="PF12937">
    <property type="entry name" value="F-box-like"/>
    <property type="match status" value="1"/>
</dbReference>
<evidence type="ECO:0000313" key="2">
    <source>
        <dbReference type="EMBL" id="EDK45321.1"/>
    </source>
</evidence>
<reference evidence="2 3" key="1">
    <citation type="journal article" date="2009" name="Nature">
        <title>Evolution of pathogenicity and sexual reproduction in eight Candida genomes.</title>
        <authorList>
            <person name="Butler G."/>
            <person name="Rasmussen M.D."/>
            <person name="Lin M.F."/>
            <person name="Santos M.A."/>
            <person name="Sakthikumar S."/>
            <person name="Munro C.A."/>
            <person name="Rheinbay E."/>
            <person name="Grabherr M."/>
            <person name="Forche A."/>
            <person name="Reedy J.L."/>
            <person name="Agrafioti I."/>
            <person name="Arnaud M.B."/>
            <person name="Bates S."/>
            <person name="Brown A.J."/>
            <person name="Brunke S."/>
            <person name="Costanzo M.C."/>
            <person name="Fitzpatrick D.A."/>
            <person name="de Groot P.W."/>
            <person name="Harris D."/>
            <person name="Hoyer L.L."/>
            <person name="Hube B."/>
            <person name="Klis F.M."/>
            <person name="Kodira C."/>
            <person name="Lennard N."/>
            <person name="Logue M.E."/>
            <person name="Martin R."/>
            <person name="Neiman A.M."/>
            <person name="Nikolaou E."/>
            <person name="Quail M.A."/>
            <person name="Quinn J."/>
            <person name="Santos M.C."/>
            <person name="Schmitzberger F.F."/>
            <person name="Sherlock G."/>
            <person name="Shah P."/>
            <person name="Silverstein K.A."/>
            <person name="Skrzypek M.S."/>
            <person name="Soll D."/>
            <person name="Staggs R."/>
            <person name="Stansfield I."/>
            <person name="Stumpf M.P."/>
            <person name="Sudbery P.E."/>
            <person name="Srikantha T."/>
            <person name="Zeng Q."/>
            <person name="Berman J."/>
            <person name="Berriman M."/>
            <person name="Heitman J."/>
            <person name="Gow N.A."/>
            <person name="Lorenz M.C."/>
            <person name="Birren B.W."/>
            <person name="Kellis M."/>
            <person name="Cuomo C.A."/>
        </authorList>
    </citation>
    <scope>NUCLEOTIDE SEQUENCE [LARGE SCALE GENOMIC DNA]</scope>
    <source>
        <strain evidence="3">ATCC 11503 / BCRC 21390 / CBS 2605 / JCM 1781 / NBRC 1676 / NRRL YB-4239</strain>
    </source>
</reference>
<dbReference type="OrthoDB" id="4016411at2759"/>
<dbReference type="InterPro" id="IPR001810">
    <property type="entry name" value="F-box_dom"/>
</dbReference>
<dbReference type="SUPFAM" id="SSF81383">
    <property type="entry name" value="F-box domain"/>
    <property type="match status" value="1"/>
</dbReference>
<dbReference type="OMA" id="KECMIRI"/>
<dbReference type="InterPro" id="IPR036047">
    <property type="entry name" value="F-box-like_dom_sf"/>
</dbReference>
<dbReference type="Proteomes" id="UP000001996">
    <property type="component" value="Unassembled WGS sequence"/>
</dbReference>
<dbReference type="KEGG" id="lel:PVL30_002991"/>
<dbReference type="GeneID" id="5232621"/>
<evidence type="ECO:0000313" key="3">
    <source>
        <dbReference type="Proteomes" id="UP000001996"/>
    </source>
</evidence>
<dbReference type="PROSITE" id="PS50181">
    <property type="entry name" value="FBOX"/>
    <property type="match status" value="1"/>
</dbReference>
<dbReference type="EMBL" id="CH981527">
    <property type="protein sequence ID" value="EDK45321.1"/>
    <property type="molecule type" value="Genomic_DNA"/>
</dbReference>